<organism evidence="4 5">
    <name type="scientific">Solanum commersonii</name>
    <name type="common">Commerson's wild potato</name>
    <name type="synonym">Commerson's nightshade</name>
    <dbReference type="NCBI Taxonomy" id="4109"/>
    <lineage>
        <taxon>Eukaryota</taxon>
        <taxon>Viridiplantae</taxon>
        <taxon>Streptophyta</taxon>
        <taxon>Embryophyta</taxon>
        <taxon>Tracheophyta</taxon>
        <taxon>Spermatophyta</taxon>
        <taxon>Magnoliopsida</taxon>
        <taxon>eudicotyledons</taxon>
        <taxon>Gunneridae</taxon>
        <taxon>Pentapetalae</taxon>
        <taxon>asterids</taxon>
        <taxon>lamiids</taxon>
        <taxon>Solanales</taxon>
        <taxon>Solanaceae</taxon>
        <taxon>Solanoideae</taxon>
        <taxon>Solaneae</taxon>
        <taxon>Solanum</taxon>
    </lineage>
</organism>
<feature type="coiled-coil region" evidence="1">
    <location>
        <begin position="142"/>
        <end position="169"/>
    </location>
</feature>
<dbReference type="Pfam" id="PF24994">
    <property type="entry name" value="GIL1_IRKI_C"/>
    <property type="match status" value="1"/>
</dbReference>
<dbReference type="GO" id="GO:0009639">
    <property type="term" value="P:response to red or far red light"/>
    <property type="evidence" value="ECO:0007669"/>
    <property type="project" value="InterPro"/>
</dbReference>
<evidence type="ECO:0000256" key="1">
    <source>
        <dbReference type="SAM" id="Coils"/>
    </source>
</evidence>
<sequence length="415" mass="47998">MDRHAVTQSSKSKLARAFAYVLHIQGRNRRSKSLKNEDQKVKNYIQNEEALLANLFANISAIKAAYALLQYAQSPYDPDFILSADEIIVSELKTLSELKHCYLKDQFDDRSPEITRVIAEIKEQKNILTTYEIMGNKLASQLKLKDSEIIFLREKLDEANKENKLLEKKLSLIDDFHLSKLSINNFTLFFRKTIKSIWSFVSLFCKEMEYAGWDLDAAASSIQPDAIFSKPNDKYYAFESFVCQEMFDDFNDPYFESMTKRPDIFFNRFLELRSVIPADYLATKPKSTFARFCSAKYLKLINPKLEKSLFGNLDHRNLLMNSNEYPKTHFFYAFCEMAKHIWLLHCLAFSLSPEASVFQVKKGCRYSDVYMESVNGEEAFLMSNGSSETELRVGFTVIPGFRVGKSVVQCQVYLC</sequence>
<dbReference type="PANTHER" id="PTHR31161">
    <property type="entry name" value="PROTEIN GRAVITROPIC IN THE LIGHT 1"/>
    <property type="match status" value="1"/>
</dbReference>
<dbReference type="EMBL" id="JACXVP010000012">
    <property type="protein sequence ID" value="KAG5569121.1"/>
    <property type="molecule type" value="Genomic_DNA"/>
</dbReference>
<dbReference type="InterPro" id="IPR006943">
    <property type="entry name" value="DUF641_pln"/>
</dbReference>
<dbReference type="InterPro" id="IPR056813">
    <property type="entry name" value="GIL1_IRKI_C"/>
</dbReference>
<dbReference type="InterPro" id="IPR040225">
    <property type="entry name" value="GIL1-like"/>
</dbReference>
<comment type="caution">
    <text evidence="4">The sequence shown here is derived from an EMBL/GenBank/DDBJ whole genome shotgun (WGS) entry which is preliminary data.</text>
</comment>
<dbReference type="Proteomes" id="UP000824120">
    <property type="component" value="Chromosome 12"/>
</dbReference>
<evidence type="ECO:0000313" key="4">
    <source>
        <dbReference type="EMBL" id="KAG5569121.1"/>
    </source>
</evidence>
<reference evidence="4 5" key="1">
    <citation type="submission" date="2020-09" db="EMBL/GenBank/DDBJ databases">
        <title>De no assembly of potato wild relative species, Solanum commersonii.</title>
        <authorList>
            <person name="Cho K."/>
        </authorList>
    </citation>
    <scope>NUCLEOTIDE SEQUENCE [LARGE SCALE GENOMIC DNA]</scope>
    <source>
        <strain evidence="4">LZ3.2</strain>
        <tissue evidence="4">Leaf</tissue>
    </source>
</reference>
<gene>
    <name evidence="4" type="ORF">H5410_058887</name>
</gene>
<accession>A0A9J5W129</accession>
<dbReference type="AlphaFoldDB" id="A0A9J5W129"/>
<evidence type="ECO:0008006" key="6">
    <source>
        <dbReference type="Google" id="ProtNLM"/>
    </source>
</evidence>
<protein>
    <recommendedName>
        <fullName evidence="6">DUF641 domain-containing protein</fullName>
    </recommendedName>
</protein>
<feature type="domain" description="DUF641" evidence="2">
    <location>
        <begin position="46"/>
        <end position="169"/>
    </location>
</feature>
<dbReference type="GO" id="GO:0009959">
    <property type="term" value="P:negative gravitropism"/>
    <property type="evidence" value="ECO:0007669"/>
    <property type="project" value="InterPro"/>
</dbReference>
<keyword evidence="1" id="KW-0175">Coiled coil</keyword>
<dbReference type="Pfam" id="PF04859">
    <property type="entry name" value="DUF641"/>
    <property type="match status" value="1"/>
</dbReference>
<name>A0A9J5W129_SOLCO</name>
<keyword evidence="5" id="KW-1185">Reference proteome</keyword>
<feature type="domain" description="GIL1/IRKI C-terminal" evidence="3">
    <location>
        <begin position="357"/>
        <end position="413"/>
    </location>
</feature>
<evidence type="ECO:0000259" key="2">
    <source>
        <dbReference type="Pfam" id="PF04859"/>
    </source>
</evidence>
<evidence type="ECO:0000259" key="3">
    <source>
        <dbReference type="Pfam" id="PF24994"/>
    </source>
</evidence>
<proteinExistence type="predicted"/>
<dbReference type="OrthoDB" id="1915848at2759"/>
<evidence type="ECO:0000313" key="5">
    <source>
        <dbReference type="Proteomes" id="UP000824120"/>
    </source>
</evidence>